<keyword evidence="2" id="KW-0436">Ligase</keyword>
<dbReference type="GO" id="GO:0019748">
    <property type="term" value="P:secondary metabolic process"/>
    <property type="evidence" value="ECO:0007669"/>
    <property type="project" value="TreeGrafter"/>
</dbReference>
<protein>
    <recommendedName>
        <fullName evidence="7">4-coumarate-CoA ligase</fullName>
    </recommendedName>
</protein>
<dbReference type="STRING" id="253628.A0A0D2ADN8"/>
<feature type="domain" description="AMP-binding enzyme C-terminal" evidence="4">
    <location>
        <begin position="464"/>
        <end position="539"/>
    </location>
</feature>
<dbReference type="Gene3D" id="3.30.300.30">
    <property type="match status" value="1"/>
</dbReference>
<dbReference type="InterPro" id="IPR000873">
    <property type="entry name" value="AMP-dep_synth/lig_dom"/>
</dbReference>
<sequence length="558" mass="60519">MRIIKADIQYKVPQIDLLTFLFDSEYSVSANNAVLHVSAENNNHTINKAQLRQYAEEVAHGLRTNYGIGSSGPYKDVVTVLSSGQPFSPAIFFGIIAAGGVSSYASHSASPQELARQIKQGLSKVVIVSEDLKDVAVEAARICELPPENVLVFGSAPPWTVKSVVGGIAVRTGDEGAPRLSFRRVTDRNELENSLIILIWSSGTTGAPKGVMLSHLNVVTELYIPMKDARDFAEANADPKAPPVELRTIAHLPTAHIAGVLGYLSGPVLTGAKVFWMRKYEWKSFIEYAGKYKPTTLYTVPSIYLRIAKSPEVTDQFSEVVAASTGAAKMDQELQRAANAKMGGNLTFIGQTWGLSETTGAITAQRAGQFDDTGSISPVLPNMQLRLVDDNGNDVEPGQPGELICKGDIVTKGYFNNPSATAEAFHDGWFYTGDVAVEKDGKFYIVDRKKEVFKYKGQQVAPAELEGILNTHPHVKESAVVGVPDAQSGEVPRAYVVADKSSVSGEEIATWLAQRVAPYKQLRGGVVFVDELPKSAIGKILRRELRDAARKEPKTSKL</sequence>
<evidence type="ECO:0000256" key="1">
    <source>
        <dbReference type="ARBA" id="ARBA00006432"/>
    </source>
</evidence>
<proteinExistence type="inferred from homology"/>
<dbReference type="PANTHER" id="PTHR24096:SF149">
    <property type="entry name" value="AMP-BINDING DOMAIN-CONTAINING PROTEIN-RELATED"/>
    <property type="match status" value="1"/>
</dbReference>
<evidence type="ECO:0008006" key="7">
    <source>
        <dbReference type="Google" id="ProtNLM"/>
    </source>
</evidence>
<dbReference type="Pfam" id="PF13193">
    <property type="entry name" value="AMP-binding_C"/>
    <property type="match status" value="1"/>
</dbReference>
<feature type="domain" description="AMP-dependent synthetase/ligase" evidence="3">
    <location>
        <begin position="41"/>
        <end position="415"/>
    </location>
</feature>
<dbReference type="GeneID" id="27311628"/>
<evidence type="ECO:0000313" key="6">
    <source>
        <dbReference type="Proteomes" id="UP000053259"/>
    </source>
</evidence>
<dbReference type="PANTHER" id="PTHR24096">
    <property type="entry name" value="LONG-CHAIN-FATTY-ACID--COA LIGASE"/>
    <property type="match status" value="1"/>
</dbReference>
<keyword evidence="6" id="KW-1185">Reference proteome</keyword>
<dbReference type="InterPro" id="IPR042099">
    <property type="entry name" value="ANL_N_sf"/>
</dbReference>
<evidence type="ECO:0000256" key="2">
    <source>
        <dbReference type="ARBA" id="ARBA00022598"/>
    </source>
</evidence>
<dbReference type="VEuPathDB" id="FungiDB:PV09_03655"/>
<organism evidence="5 6">
    <name type="scientific">Verruconis gallopava</name>
    <dbReference type="NCBI Taxonomy" id="253628"/>
    <lineage>
        <taxon>Eukaryota</taxon>
        <taxon>Fungi</taxon>
        <taxon>Dikarya</taxon>
        <taxon>Ascomycota</taxon>
        <taxon>Pezizomycotina</taxon>
        <taxon>Dothideomycetes</taxon>
        <taxon>Pleosporomycetidae</taxon>
        <taxon>Venturiales</taxon>
        <taxon>Sympoventuriaceae</taxon>
        <taxon>Verruconis</taxon>
    </lineage>
</organism>
<dbReference type="Gene3D" id="3.40.50.12780">
    <property type="entry name" value="N-terminal domain of ligase-like"/>
    <property type="match status" value="1"/>
</dbReference>
<name>A0A0D2ADN8_9PEZI</name>
<evidence type="ECO:0000259" key="3">
    <source>
        <dbReference type="Pfam" id="PF00501"/>
    </source>
</evidence>
<dbReference type="EMBL" id="KN847538">
    <property type="protein sequence ID" value="KIW05098.1"/>
    <property type="molecule type" value="Genomic_DNA"/>
</dbReference>
<dbReference type="FunFam" id="3.30.300.30:FF:000007">
    <property type="entry name" value="4-coumarate--CoA ligase 2"/>
    <property type="match status" value="1"/>
</dbReference>
<evidence type="ECO:0000259" key="4">
    <source>
        <dbReference type="Pfam" id="PF13193"/>
    </source>
</evidence>
<dbReference type="OrthoDB" id="1898221at2759"/>
<dbReference type="HOGENOM" id="CLU_000022_59_2_1"/>
<dbReference type="InterPro" id="IPR020845">
    <property type="entry name" value="AMP-binding_CS"/>
</dbReference>
<evidence type="ECO:0000313" key="5">
    <source>
        <dbReference type="EMBL" id="KIW05098.1"/>
    </source>
</evidence>
<reference evidence="5 6" key="1">
    <citation type="submission" date="2015-01" db="EMBL/GenBank/DDBJ databases">
        <title>The Genome Sequence of Ochroconis gallopava CBS43764.</title>
        <authorList>
            <consortium name="The Broad Institute Genomics Platform"/>
            <person name="Cuomo C."/>
            <person name="de Hoog S."/>
            <person name="Gorbushina A."/>
            <person name="Stielow B."/>
            <person name="Teixiera M."/>
            <person name="Abouelleil A."/>
            <person name="Chapman S.B."/>
            <person name="Priest M."/>
            <person name="Young S.K."/>
            <person name="Wortman J."/>
            <person name="Nusbaum C."/>
            <person name="Birren B."/>
        </authorList>
    </citation>
    <scope>NUCLEOTIDE SEQUENCE [LARGE SCALE GENOMIC DNA]</scope>
    <source>
        <strain evidence="5 6">CBS 43764</strain>
    </source>
</reference>
<accession>A0A0D2ADN8</accession>
<dbReference type="InterPro" id="IPR045851">
    <property type="entry name" value="AMP-bd_C_sf"/>
</dbReference>
<dbReference type="GO" id="GO:0016405">
    <property type="term" value="F:CoA-ligase activity"/>
    <property type="evidence" value="ECO:0007669"/>
    <property type="project" value="TreeGrafter"/>
</dbReference>
<dbReference type="InterPro" id="IPR025110">
    <property type="entry name" value="AMP-bd_C"/>
</dbReference>
<dbReference type="Proteomes" id="UP000053259">
    <property type="component" value="Unassembled WGS sequence"/>
</dbReference>
<dbReference type="AlphaFoldDB" id="A0A0D2ADN8"/>
<dbReference type="PROSITE" id="PS00455">
    <property type="entry name" value="AMP_BINDING"/>
    <property type="match status" value="1"/>
</dbReference>
<dbReference type="RefSeq" id="XP_016214967.1">
    <property type="nucleotide sequence ID" value="XM_016356878.1"/>
</dbReference>
<dbReference type="InParanoid" id="A0A0D2ADN8"/>
<dbReference type="SUPFAM" id="SSF56801">
    <property type="entry name" value="Acetyl-CoA synthetase-like"/>
    <property type="match status" value="1"/>
</dbReference>
<gene>
    <name evidence="5" type="ORF">PV09_03655</name>
</gene>
<comment type="similarity">
    <text evidence="1">Belongs to the ATP-dependent AMP-binding enzyme family.</text>
</comment>
<dbReference type="Pfam" id="PF00501">
    <property type="entry name" value="AMP-binding"/>
    <property type="match status" value="1"/>
</dbReference>